<protein>
    <submittedName>
        <fullName evidence="1">Uncharacterized protein</fullName>
    </submittedName>
</protein>
<reference evidence="1" key="1">
    <citation type="submission" date="2023-02" db="EMBL/GenBank/DDBJ databases">
        <title>Nocardiopsis ansamitocini NBRC 112285.</title>
        <authorList>
            <person name="Ichikawa N."/>
            <person name="Sato H."/>
            <person name="Tonouchi N."/>
        </authorList>
    </citation>
    <scope>NUCLEOTIDE SEQUENCE</scope>
    <source>
        <strain evidence="1">NBRC 112285</strain>
    </source>
</reference>
<evidence type="ECO:0000313" key="2">
    <source>
        <dbReference type="Proteomes" id="UP001165092"/>
    </source>
</evidence>
<keyword evidence="2" id="KW-1185">Reference proteome</keyword>
<gene>
    <name evidence="1" type="ORF">Nans01_13170</name>
</gene>
<evidence type="ECO:0000313" key="1">
    <source>
        <dbReference type="EMBL" id="GLU46966.1"/>
    </source>
</evidence>
<comment type="caution">
    <text evidence="1">The sequence shown here is derived from an EMBL/GenBank/DDBJ whole genome shotgun (WGS) entry which is preliminary data.</text>
</comment>
<dbReference type="EMBL" id="BSQG01000001">
    <property type="protein sequence ID" value="GLU46966.1"/>
    <property type="molecule type" value="Genomic_DNA"/>
</dbReference>
<organism evidence="1 2">
    <name type="scientific">Nocardiopsis ansamitocini</name>
    <dbReference type="NCBI Taxonomy" id="1670832"/>
    <lineage>
        <taxon>Bacteria</taxon>
        <taxon>Bacillati</taxon>
        <taxon>Actinomycetota</taxon>
        <taxon>Actinomycetes</taxon>
        <taxon>Streptosporangiales</taxon>
        <taxon>Nocardiopsidaceae</taxon>
        <taxon>Nocardiopsis</taxon>
    </lineage>
</organism>
<accession>A0A9W6UG99</accession>
<dbReference type="RefSeq" id="WP_285757803.1">
    <property type="nucleotide sequence ID" value="NZ_BSQG01000001.1"/>
</dbReference>
<dbReference type="Proteomes" id="UP001165092">
    <property type="component" value="Unassembled WGS sequence"/>
</dbReference>
<dbReference type="AlphaFoldDB" id="A0A9W6UG99"/>
<sequence>MENWDPGPYGPTLDLRATFPTERVVLFVAHHPTAITRLLDVAPIIEEDHRVQTVWTVPSGGASTRAALDFLWRIGARTVPWAIAKATRFDVAIAAALGSLEQVNAPVIALDHGHGPAKMVRRIGGADRGPDAPRELYGATPSTLTSAGRVVPALIGVAHERSRALIAQAVPDAAAVTRIVGDPVFDRLQASLERRDDYRLALGAGTGRRLVVVSSTWGRRSLYGTDPELPRRVVAELPGDRYRVIALQHPAIGGFHGDRQTLAWLAPARRAGLGLLPAEQGWHAALIAADVMIADHSSVTVYGASVGCPVVLGAFPDDELMPGSLPTLVADNAPRLRTEVALERQIDSAIENHDPCLAGRYAAALTSAPGASAGLLRAAAYRLMSLPEPPGPAVVAQAPLPRLVRNASTASLPARSPFDSTSGVPCRP</sequence>
<name>A0A9W6UG99_9ACTN</name>
<proteinExistence type="predicted"/>